<keyword evidence="3" id="KW-1185">Reference proteome</keyword>
<keyword evidence="1" id="KW-0812">Transmembrane</keyword>
<evidence type="ECO:0000313" key="2">
    <source>
        <dbReference type="EMBL" id="MFD3001552.1"/>
    </source>
</evidence>
<comment type="caution">
    <text evidence="2">The sequence shown here is derived from an EMBL/GenBank/DDBJ whole genome shotgun (WGS) entry which is preliminary data.</text>
</comment>
<name>A0ABW6BX95_9BACT</name>
<keyword evidence="1" id="KW-0472">Membrane</keyword>
<accession>A0ABW6BX95</accession>
<sequence>MKIKLPSGTGATPLFVLRYMKKYRAPVSMLLVFSLMHLTLSCHYYKVDSVREDSAQFAKINEAINNKKYFIVSNSSQRLYATNLVLSNDSLKMTLEDIPPTVNLAYETVNQENQRYKAYKAESNILNEVRLILNDGVAIKKGAYSVPLTAINRVDVLDRNSGRTTASYILGTVGVVAGAMVILGVIVALTKSSCPFVYTHDGEGYTLAGETFGGAIFAPVERDDYLALPGFTPVDGSYRLKIQNELKERQYINLAQLVMVQHSTNSTALMDRTGNIYTVSAPQAPLSAVTEEKIDYTKQMQARDSHLFLFNEGDKEKLKSGLFLTFSKSKADKEGKLVLNLKNSLWLDYIYGEFTKLFGSYYNSWAEKQKSEPKVKLNQWFFDQELPLKVYVKKKNAWEFVDYVDLIGPLAAARDVVVPLKQLSAIEGDKVEIKIESGFMFWELDYVGLDLTPNEAVLVQNASGSAAFTDKGEDVSGLLAGTDEKYLQQLQVGDQVELSFKAPEPGDKKVSFFLHTRGYYEHIRDYEGMPDLLELISFRKPGKFTSFSKEKYLELAGGMASPKKPKKEVAYAH</sequence>
<protein>
    <submittedName>
        <fullName evidence="2">Uncharacterized protein</fullName>
    </submittedName>
</protein>
<proteinExistence type="predicted"/>
<dbReference type="EMBL" id="JBHUOX010000010">
    <property type="protein sequence ID" value="MFD3001552.1"/>
    <property type="molecule type" value="Genomic_DNA"/>
</dbReference>
<feature type="transmembrane region" description="Helical" evidence="1">
    <location>
        <begin position="168"/>
        <end position="189"/>
    </location>
</feature>
<evidence type="ECO:0000313" key="3">
    <source>
        <dbReference type="Proteomes" id="UP001597641"/>
    </source>
</evidence>
<feature type="transmembrane region" description="Helical" evidence="1">
    <location>
        <begin position="23"/>
        <end position="45"/>
    </location>
</feature>
<keyword evidence="1" id="KW-1133">Transmembrane helix</keyword>
<reference evidence="3" key="1">
    <citation type="journal article" date="2019" name="Int. J. Syst. Evol. Microbiol.">
        <title>The Global Catalogue of Microorganisms (GCM) 10K type strain sequencing project: providing services to taxonomists for standard genome sequencing and annotation.</title>
        <authorList>
            <consortium name="The Broad Institute Genomics Platform"/>
            <consortium name="The Broad Institute Genome Sequencing Center for Infectious Disease"/>
            <person name="Wu L."/>
            <person name="Ma J."/>
        </authorList>
    </citation>
    <scope>NUCLEOTIDE SEQUENCE [LARGE SCALE GENOMIC DNA]</scope>
    <source>
        <strain evidence="3">KCTC 23984</strain>
    </source>
</reference>
<dbReference type="RefSeq" id="WP_377485764.1">
    <property type="nucleotide sequence ID" value="NZ_JBHUOX010000010.1"/>
</dbReference>
<evidence type="ECO:0000256" key="1">
    <source>
        <dbReference type="SAM" id="Phobius"/>
    </source>
</evidence>
<organism evidence="2 3">
    <name type="scientific">Pontibacter toksunensis</name>
    <dbReference type="NCBI Taxonomy" id="1332631"/>
    <lineage>
        <taxon>Bacteria</taxon>
        <taxon>Pseudomonadati</taxon>
        <taxon>Bacteroidota</taxon>
        <taxon>Cytophagia</taxon>
        <taxon>Cytophagales</taxon>
        <taxon>Hymenobacteraceae</taxon>
        <taxon>Pontibacter</taxon>
    </lineage>
</organism>
<dbReference type="Proteomes" id="UP001597641">
    <property type="component" value="Unassembled WGS sequence"/>
</dbReference>
<gene>
    <name evidence="2" type="ORF">ACFS7Z_14370</name>
</gene>